<name>A0AAN7HPG8_9FUNG</name>
<dbReference type="SMART" id="SM00233">
    <property type="entry name" value="PH"/>
    <property type="match status" value="1"/>
</dbReference>
<dbReference type="AlphaFoldDB" id="A0AAN7HPG8"/>
<feature type="compositionally biased region" description="Low complexity" evidence="1">
    <location>
        <begin position="254"/>
        <end position="264"/>
    </location>
</feature>
<evidence type="ECO:0000313" key="3">
    <source>
        <dbReference type="EMBL" id="KAK4519289.1"/>
    </source>
</evidence>
<reference evidence="3 4" key="1">
    <citation type="submission" date="2022-11" db="EMBL/GenBank/DDBJ databases">
        <title>Mucor velutinosus strain NIH1002 WGS.</title>
        <authorList>
            <person name="Subramanian P."/>
            <person name="Mullikin J.C."/>
            <person name="Segre J.A."/>
            <person name="Zelazny A.M."/>
        </authorList>
    </citation>
    <scope>NUCLEOTIDE SEQUENCE [LARGE SCALE GENOMIC DNA]</scope>
    <source>
        <strain evidence="3 4">NIH1002</strain>
    </source>
</reference>
<evidence type="ECO:0000256" key="1">
    <source>
        <dbReference type="SAM" id="MobiDB-lite"/>
    </source>
</evidence>
<dbReference type="RefSeq" id="XP_064685955.1">
    <property type="nucleotide sequence ID" value="XM_064828753.1"/>
</dbReference>
<dbReference type="Pfam" id="PF00169">
    <property type="entry name" value="PH"/>
    <property type="match status" value="1"/>
</dbReference>
<accession>A0AAN7HPG8</accession>
<dbReference type="InterPro" id="IPR011993">
    <property type="entry name" value="PH-like_dom_sf"/>
</dbReference>
<evidence type="ECO:0000259" key="2">
    <source>
        <dbReference type="PROSITE" id="PS50003"/>
    </source>
</evidence>
<dbReference type="GeneID" id="89953207"/>
<protein>
    <recommendedName>
        <fullName evidence="2">PH domain-containing protein</fullName>
    </recommendedName>
</protein>
<feature type="region of interest" description="Disordered" evidence="1">
    <location>
        <begin position="165"/>
        <end position="198"/>
    </location>
</feature>
<feature type="domain" description="PH" evidence="2">
    <location>
        <begin position="6"/>
        <end position="106"/>
    </location>
</feature>
<keyword evidence="4" id="KW-1185">Reference proteome</keyword>
<organism evidence="3 4">
    <name type="scientific">Mucor velutinosus</name>
    <dbReference type="NCBI Taxonomy" id="708070"/>
    <lineage>
        <taxon>Eukaryota</taxon>
        <taxon>Fungi</taxon>
        <taxon>Fungi incertae sedis</taxon>
        <taxon>Mucoromycota</taxon>
        <taxon>Mucoromycotina</taxon>
        <taxon>Mucoromycetes</taxon>
        <taxon>Mucorales</taxon>
        <taxon>Mucorineae</taxon>
        <taxon>Mucoraceae</taxon>
        <taxon>Mucor</taxon>
    </lineage>
</organism>
<feature type="compositionally biased region" description="Low complexity" evidence="1">
    <location>
        <begin position="215"/>
        <end position="227"/>
    </location>
</feature>
<gene>
    <name evidence="3" type="ORF">ATC70_009521</name>
</gene>
<evidence type="ECO:0000313" key="4">
    <source>
        <dbReference type="Proteomes" id="UP001304243"/>
    </source>
</evidence>
<dbReference type="EMBL" id="JASEJX010000012">
    <property type="protein sequence ID" value="KAK4519289.1"/>
    <property type="molecule type" value="Genomic_DNA"/>
</dbReference>
<dbReference type="SUPFAM" id="SSF50729">
    <property type="entry name" value="PH domain-like"/>
    <property type="match status" value="1"/>
</dbReference>
<dbReference type="PROSITE" id="PS50003">
    <property type="entry name" value="PH_DOMAIN"/>
    <property type="match status" value="1"/>
</dbReference>
<sequence>MPMDDRYVPSGWLHKSARFSLLHPLKMRYFVLLDKELRYYKHPDDTHAAGAIQLRDFQDIEEHNTSYLFGFKLVSETNKGHWIPILYAETKEEQQLWMKRIKTILNRLSNCSHCCSAHFCSLDSHHYNDRDSGTHGHHALLSVLDRWLNKLDLYDGSDDDSDYFTRRSNTSSSPNHSRSNSNGAGHSSSSTSKHRSNESIRTIEYNGSLYSEPATMTSSSHASTLSSGYHNNKRQKSAPITYHPTGHHDQRRQNSSAASLSSNNTHQSSALPSKATHISQITPSHQITKLLSIESERLKYVETTLQYFQHPHIHRSTSMKFRSELEISLSPPPPRR</sequence>
<dbReference type="Proteomes" id="UP001304243">
    <property type="component" value="Unassembled WGS sequence"/>
</dbReference>
<proteinExistence type="predicted"/>
<feature type="region of interest" description="Disordered" evidence="1">
    <location>
        <begin position="211"/>
        <end position="280"/>
    </location>
</feature>
<feature type="compositionally biased region" description="Low complexity" evidence="1">
    <location>
        <begin position="166"/>
        <end position="191"/>
    </location>
</feature>
<dbReference type="InterPro" id="IPR001849">
    <property type="entry name" value="PH_domain"/>
</dbReference>
<feature type="compositionally biased region" description="Polar residues" evidence="1">
    <location>
        <begin position="265"/>
        <end position="280"/>
    </location>
</feature>
<dbReference type="Gene3D" id="2.30.29.30">
    <property type="entry name" value="Pleckstrin-homology domain (PH domain)/Phosphotyrosine-binding domain (PTB)"/>
    <property type="match status" value="1"/>
</dbReference>
<comment type="caution">
    <text evidence="3">The sequence shown here is derived from an EMBL/GenBank/DDBJ whole genome shotgun (WGS) entry which is preliminary data.</text>
</comment>